<dbReference type="EMBL" id="RQVS01000007">
    <property type="protein sequence ID" value="RRJ86843.1"/>
    <property type="molecule type" value="Genomic_DNA"/>
</dbReference>
<protein>
    <submittedName>
        <fullName evidence="2">Uncharacterized protein</fullName>
    </submittedName>
</protein>
<evidence type="ECO:0000256" key="1">
    <source>
        <dbReference type="SAM" id="Phobius"/>
    </source>
</evidence>
<keyword evidence="1" id="KW-1133">Transmembrane helix</keyword>
<comment type="caution">
    <text evidence="2">The sequence shown here is derived from an EMBL/GenBank/DDBJ whole genome shotgun (WGS) entry which is preliminary data.</text>
</comment>
<evidence type="ECO:0000313" key="2">
    <source>
        <dbReference type="EMBL" id="RRJ86843.1"/>
    </source>
</evidence>
<dbReference type="Proteomes" id="UP000274391">
    <property type="component" value="Unassembled WGS sequence"/>
</dbReference>
<gene>
    <name evidence="2" type="ORF">EG850_07430</name>
</gene>
<feature type="transmembrane region" description="Helical" evidence="1">
    <location>
        <begin position="40"/>
        <end position="58"/>
    </location>
</feature>
<dbReference type="AlphaFoldDB" id="A0A3P3W1U7"/>
<keyword evidence="3" id="KW-1185">Reference proteome</keyword>
<evidence type="ECO:0000313" key="3">
    <source>
        <dbReference type="Proteomes" id="UP000274391"/>
    </source>
</evidence>
<proteinExistence type="predicted"/>
<name>A0A3P3W1U7_9MICO</name>
<accession>A0A3P3W1U7</accession>
<keyword evidence="1" id="KW-0812">Transmembrane</keyword>
<keyword evidence="1" id="KW-0472">Membrane</keyword>
<organism evidence="2 3">
    <name type="scientific">Gulosibacter macacae</name>
    <dbReference type="NCBI Taxonomy" id="2488791"/>
    <lineage>
        <taxon>Bacteria</taxon>
        <taxon>Bacillati</taxon>
        <taxon>Actinomycetota</taxon>
        <taxon>Actinomycetes</taxon>
        <taxon>Micrococcales</taxon>
        <taxon>Microbacteriaceae</taxon>
        <taxon>Gulosibacter</taxon>
    </lineage>
</organism>
<sequence length="201" mass="22170">MARRRPDGIARIVSHLARVDEPPKDAADFMPPRATMIPGLVLLLVALGGAGWALWHGISLIVERPRLEVVPPDHTLNTIGIFVVAIAALIVAAHTLRALIHRPALRRAYLAIERGALGEPSIGSVVRSVSNVDEDIVSYWILIDVDGQRLLFRQPRHYNVRVAQTDLPVMGDLACVWPVADDYYIAQLEPRSFKAKGRSRG</sequence>
<feature type="transmembrane region" description="Helical" evidence="1">
    <location>
        <begin position="78"/>
        <end position="100"/>
    </location>
</feature>
<reference evidence="2 3" key="1">
    <citation type="submission" date="2018-11" db="EMBL/GenBank/DDBJ databases">
        <title>YIM 102482-1 draft genome.</title>
        <authorList>
            <person name="Li G."/>
            <person name="Jiang Y."/>
        </authorList>
    </citation>
    <scope>NUCLEOTIDE SEQUENCE [LARGE SCALE GENOMIC DNA]</scope>
    <source>
        <strain evidence="2 3">YIM 102482-1</strain>
    </source>
</reference>